<proteinExistence type="predicted"/>
<feature type="coiled-coil region" evidence="1">
    <location>
        <begin position="227"/>
        <end position="261"/>
    </location>
</feature>
<accession>A0A5M6DKC2</accession>
<feature type="transmembrane region" description="Helical" evidence="2">
    <location>
        <begin position="21"/>
        <end position="41"/>
    </location>
</feature>
<organism evidence="3 4">
    <name type="scientific">Adhaeribacter rhizoryzae</name>
    <dbReference type="NCBI Taxonomy" id="2607907"/>
    <lineage>
        <taxon>Bacteria</taxon>
        <taxon>Pseudomonadati</taxon>
        <taxon>Bacteroidota</taxon>
        <taxon>Cytophagia</taxon>
        <taxon>Cytophagales</taxon>
        <taxon>Hymenobacteraceae</taxon>
        <taxon>Adhaeribacter</taxon>
    </lineage>
</organism>
<evidence type="ECO:0000256" key="1">
    <source>
        <dbReference type="SAM" id="Coils"/>
    </source>
</evidence>
<evidence type="ECO:0000313" key="3">
    <source>
        <dbReference type="EMBL" id="KAA5546732.1"/>
    </source>
</evidence>
<name>A0A5M6DKC2_9BACT</name>
<evidence type="ECO:0000256" key="2">
    <source>
        <dbReference type="SAM" id="Phobius"/>
    </source>
</evidence>
<comment type="caution">
    <text evidence="3">The sequence shown here is derived from an EMBL/GenBank/DDBJ whole genome shotgun (WGS) entry which is preliminary data.</text>
</comment>
<dbReference type="AlphaFoldDB" id="A0A5M6DKC2"/>
<gene>
    <name evidence="3" type="ORF">F0145_10355</name>
</gene>
<dbReference type="RefSeq" id="WP_150088333.1">
    <property type="nucleotide sequence ID" value="NZ_VWSF01000006.1"/>
</dbReference>
<evidence type="ECO:0000313" key="4">
    <source>
        <dbReference type="Proteomes" id="UP000323426"/>
    </source>
</evidence>
<keyword evidence="2" id="KW-0812">Transmembrane</keyword>
<feature type="coiled-coil region" evidence="1">
    <location>
        <begin position="127"/>
        <end position="192"/>
    </location>
</feature>
<reference evidence="3 4" key="1">
    <citation type="submission" date="2019-09" db="EMBL/GenBank/DDBJ databases">
        <title>Genome sequence and assembly of Adhaeribacter sp.</title>
        <authorList>
            <person name="Chhetri G."/>
        </authorList>
    </citation>
    <scope>NUCLEOTIDE SEQUENCE [LARGE SCALE GENOMIC DNA]</scope>
    <source>
        <strain evidence="3 4">DK36</strain>
    </source>
</reference>
<keyword evidence="1" id="KW-0175">Coiled coil</keyword>
<protein>
    <submittedName>
        <fullName evidence="3">Uncharacterized protein</fullName>
    </submittedName>
</protein>
<keyword evidence="4" id="KW-1185">Reference proteome</keyword>
<keyword evidence="2" id="KW-0472">Membrane</keyword>
<feature type="transmembrane region" description="Helical" evidence="2">
    <location>
        <begin position="73"/>
        <end position="94"/>
    </location>
</feature>
<keyword evidence="2" id="KW-1133">Transmembrane helix</keyword>
<sequence>MFDKVFDSFKDNFSQKSRNPFLATILTIWIFRNWRLVYGLFTFDEKTTQKAKIAYISNYFKKVSFYEDLFYCIGYAFGALVITYCLLGASRFIIDLYDNIILPRIKKITDPKSIVDKMVFDEVVTNLGSFEKKLADEREARIKAQNERDSLESRNADLFVSNAQLLPLKEENEKLSNKVKQNEIKIIELTESHVSFKSVEQDYFLVKNENEKLKVQIVNFKDEIAGLYEIKRDREVVERENLKLEAENIKLETELNDILNKSILPNQDSIDDVQTQLKKSGKTLLFIELAKSIYNGKSINTINSESKELISYSEKYNLIKLRNSAGDVKQYELTDLGKHVFLLLRTSEQNK</sequence>
<dbReference type="Proteomes" id="UP000323426">
    <property type="component" value="Unassembled WGS sequence"/>
</dbReference>
<dbReference type="EMBL" id="VWSF01000006">
    <property type="protein sequence ID" value="KAA5546732.1"/>
    <property type="molecule type" value="Genomic_DNA"/>
</dbReference>